<gene>
    <name evidence="1" type="ORF">COS78_04580</name>
</gene>
<dbReference type="EMBL" id="PEWA01000065">
    <property type="protein sequence ID" value="PIU72882.1"/>
    <property type="molecule type" value="Genomic_DNA"/>
</dbReference>
<dbReference type="AlphaFoldDB" id="A0A2M7AQZ5"/>
<reference evidence="2" key="1">
    <citation type="submission" date="2017-09" db="EMBL/GenBank/DDBJ databases">
        <title>Depth-based differentiation of microbial function through sediment-hosted aquifers and enrichment of novel symbionts in the deep terrestrial subsurface.</title>
        <authorList>
            <person name="Probst A.J."/>
            <person name="Ladd B."/>
            <person name="Jarett J.K."/>
            <person name="Geller-Mcgrath D.E."/>
            <person name="Sieber C.M.K."/>
            <person name="Emerson J.B."/>
            <person name="Anantharaman K."/>
            <person name="Thomas B.C."/>
            <person name="Malmstrom R."/>
            <person name="Stieglmeier M."/>
            <person name="Klingl A."/>
            <person name="Woyke T."/>
            <person name="Ryan C.M."/>
            <person name="Banfield J.F."/>
        </authorList>
    </citation>
    <scope>NUCLEOTIDE SEQUENCE [LARGE SCALE GENOMIC DNA]</scope>
</reference>
<evidence type="ECO:0000313" key="2">
    <source>
        <dbReference type="Proteomes" id="UP000231407"/>
    </source>
</evidence>
<sequence length="88" mass="9783">MNQINRFEKVFLAARDTAYSRVGSRSNVGEGTIRSKAGLPPLPDTLFGRTQDEIDFIAVQLGNVVAIPLLLRENPMLGVEYTIRLLTH</sequence>
<evidence type="ECO:0000313" key="1">
    <source>
        <dbReference type="EMBL" id="PIU72882.1"/>
    </source>
</evidence>
<dbReference type="Proteomes" id="UP000231407">
    <property type="component" value="Unassembled WGS sequence"/>
</dbReference>
<protein>
    <submittedName>
        <fullName evidence="1">Uncharacterized protein</fullName>
    </submittedName>
</protein>
<comment type="caution">
    <text evidence="1">The sequence shown here is derived from an EMBL/GenBank/DDBJ whole genome shotgun (WGS) entry which is preliminary data.</text>
</comment>
<organism evidence="1 2">
    <name type="scientific">Candidatus Shapirobacteria bacterium CG06_land_8_20_14_3_00_40_12</name>
    <dbReference type="NCBI Taxonomy" id="1974881"/>
    <lineage>
        <taxon>Bacteria</taxon>
        <taxon>Candidatus Shapironibacteriota</taxon>
    </lineage>
</organism>
<proteinExistence type="predicted"/>
<accession>A0A2M7AQZ5</accession>
<name>A0A2M7AQZ5_9BACT</name>